<dbReference type="RefSeq" id="WP_319835910.1">
    <property type="nucleotide sequence ID" value="NZ_CP137624.1"/>
</dbReference>
<name>A0ABZ0RV79_9BACI</name>
<keyword evidence="2" id="KW-1185">Reference proteome</keyword>
<reference evidence="1 2" key="1">
    <citation type="submission" date="2023-09" db="EMBL/GenBank/DDBJ databases">
        <authorList>
            <person name="Page C.A."/>
            <person name="Perez-Diaz I.M."/>
        </authorList>
    </citation>
    <scope>NUCLEOTIDE SEQUENCE [LARGE SCALE GENOMIC DNA]</scope>
    <source>
        <strain evidence="1 2">Ll15</strain>
    </source>
</reference>
<gene>
    <name evidence="1" type="ORF">R6U77_12720</name>
</gene>
<proteinExistence type="predicted"/>
<organism evidence="1 2">
    <name type="scientific">Lysinibacillus louembei</name>
    <dbReference type="NCBI Taxonomy" id="1470088"/>
    <lineage>
        <taxon>Bacteria</taxon>
        <taxon>Bacillati</taxon>
        <taxon>Bacillota</taxon>
        <taxon>Bacilli</taxon>
        <taxon>Bacillales</taxon>
        <taxon>Bacillaceae</taxon>
        <taxon>Lysinibacillus</taxon>
    </lineage>
</organism>
<dbReference type="EMBL" id="CP137624">
    <property type="protein sequence ID" value="WPK10743.1"/>
    <property type="molecule type" value="Genomic_DNA"/>
</dbReference>
<sequence>MVNHIIQLIESFIKKMESRESGITHRAYFEMIADELNTLDTLCFAPNDRYEFILARQNIKLQSKQAGFNYADIDYFINEFTTIANALRNYGTIHNQELPKNFDFIQNYNLKLIIERDYKELVHILMPDGAWKSSVILAGSILEAILYDQLSSPKYNQQALNCKSAPKSTDENAQKIVKKLENWKLAEMITVAEKIDCLPQKRAKSIDQVLRDYRNFVHPLVEIRSEHPCTDAEAYMAKGGLDGVINYFNSLEIPVIS</sequence>
<protein>
    <submittedName>
        <fullName evidence="1">Uncharacterized protein</fullName>
    </submittedName>
</protein>
<evidence type="ECO:0000313" key="1">
    <source>
        <dbReference type="EMBL" id="WPK10743.1"/>
    </source>
</evidence>
<accession>A0ABZ0RV79</accession>
<evidence type="ECO:0000313" key="2">
    <source>
        <dbReference type="Proteomes" id="UP001322664"/>
    </source>
</evidence>
<dbReference type="Proteomes" id="UP001322664">
    <property type="component" value="Chromosome"/>
</dbReference>